<reference evidence="3" key="1">
    <citation type="journal article" date="2019" name="Int. J. Syst. Evol. Microbiol.">
        <title>The Global Catalogue of Microorganisms (GCM) 10K type strain sequencing project: providing services to taxonomists for standard genome sequencing and annotation.</title>
        <authorList>
            <consortium name="The Broad Institute Genomics Platform"/>
            <consortium name="The Broad Institute Genome Sequencing Center for Infectious Disease"/>
            <person name="Wu L."/>
            <person name="Ma J."/>
        </authorList>
    </citation>
    <scope>NUCLEOTIDE SEQUENCE [LARGE SCALE GENOMIC DNA]</scope>
    <source>
        <strain evidence="3">JCM 16703</strain>
    </source>
</reference>
<keyword evidence="1" id="KW-0472">Membrane</keyword>
<feature type="transmembrane region" description="Helical" evidence="1">
    <location>
        <begin position="21"/>
        <end position="54"/>
    </location>
</feature>
<accession>A0ABP7Y398</accession>
<dbReference type="Proteomes" id="UP001501495">
    <property type="component" value="Unassembled WGS sequence"/>
</dbReference>
<protein>
    <submittedName>
        <fullName evidence="2">Uncharacterized protein</fullName>
    </submittedName>
</protein>
<keyword evidence="1" id="KW-0812">Transmembrane</keyword>
<feature type="transmembrane region" description="Helical" evidence="1">
    <location>
        <begin position="66"/>
        <end position="84"/>
    </location>
</feature>
<evidence type="ECO:0000313" key="3">
    <source>
        <dbReference type="Proteomes" id="UP001501495"/>
    </source>
</evidence>
<sequence length="136" mass="14257">MTHDIAPSAPRRHPGRLWPHAWWAIVGTMWALGVVSLLTIGVVLVIAASGLGLLGLAIPRTRHAGHLGGLAGLAAAPLTLAWLNREGPGTVCHTSGDVTDCEELWSPWPFVAVALALVVAAVVLVDRRRMRAASAA</sequence>
<comment type="caution">
    <text evidence="2">The sequence shown here is derived from an EMBL/GenBank/DDBJ whole genome shotgun (WGS) entry which is preliminary data.</text>
</comment>
<evidence type="ECO:0000256" key="1">
    <source>
        <dbReference type="SAM" id="Phobius"/>
    </source>
</evidence>
<name>A0ABP7Y398_9ACTN</name>
<dbReference type="EMBL" id="BAAAZH010000036">
    <property type="protein sequence ID" value="GAA4130061.1"/>
    <property type="molecule type" value="Genomic_DNA"/>
</dbReference>
<evidence type="ECO:0000313" key="2">
    <source>
        <dbReference type="EMBL" id="GAA4130061.1"/>
    </source>
</evidence>
<proteinExistence type="predicted"/>
<dbReference type="RefSeq" id="WP_344735638.1">
    <property type="nucleotide sequence ID" value="NZ_BAAAZH010000036.1"/>
</dbReference>
<feature type="transmembrane region" description="Helical" evidence="1">
    <location>
        <begin position="104"/>
        <end position="125"/>
    </location>
</feature>
<gene>
    <name evidence="2" type="ORF">GCM10022215_43360</name>
</gene>
<keyword evidence="1" id="KW-1133">Transmembrane helix</keyword>
<keyword evidence="3" id="KW-1185">Reference proteome</keyword>
<organism evidence="2 3">
    <name type="scientific">Nocardioides fonticola</name>
    <dbReference type="NCBI Taxonomy" id="450363"/>
    <lineage>
        <taxon>Bacteria</taxon>
        <taxon>Bacillati</taxon>
        <taxon>Actinomycetota</taxon>
        <taxon>Actinomycetes</taxon>
        <taxon>Propionibacteriales</taxon>
        <taxon>Nocardioidaceae</taxon>
        <taxon>Nocardioides</taxon>
    </lineage>
</organism>